<dbReference type="STRING" id="60517.A0A0R3VZJ5"/>
<dbReference type="SUPFAM" id="SSF52799">
    <property type="entry name" value="(Phosphotyrosine protein) phosphatases II"/>
    <property type="match status" value="1"/>
</dbReference>
<protein>
    <submittedName>
        <fullName evidence="2">Tyrosine-protein phosphatase domain-containing protein</fullName>
    </submittedName>
</protein>
<evidence type="ECO:0000313" key="2">
    <source>
        <dbReference type="WBParaSite" id="TASK_0000283901-mRNA-1"/>
    </source>
</evidence>
<reference evidence="2" key="1">
    <citation type="submission" date="2017-02" db="UniProtKB">
        <authorList>
            <consortium name="WormBaseParasite"/>
        </authorList>
    </citation>
    <scope>IDENTIFICATION</scope>
</reference>
<dbReference type="InterPro" id="IPR050348">
    <property type="entry name" value="Protein-Tyr_Phosphatase"/>
</dbReference>
<dbReference type="GO" id="GO:0004725">
    <property type="term" value="F:protein tyrosine phosphatase activity"/>
    <property type="evidence" value="ECO:0007669"/>
    <property type="project" value="InterPro"/>
</dbReference>
<name>A0A0R3VZJ5_TAEAS</name>
<accession>A0A0R3VZJ5</accession>
<dbReference type="Gene3D" id="3.90.190.10">
    <property type="entry name" value="Protein tyrosine phosphatase superfamily"/>
    <property type="match status" value="1"/>
</dbReference>
<dbReference type="InterPro" id="IPR000242">
    <property type="entry name" value="PTP_cat"/>
</dbReference>
<dbReference type="AlphaFoldDB" id="A0A0R3VZJ5"/>
<dbReference type="PROSITE" id="PS50055">
    <property type="entry name" value="TYR_PHOSPHATASE_PTP"/>
    <property type="match status" value="1"/>
</dbReference>
<feature type="domain" description="Tyrosine-protein phosphatase" evidence="1">
    <location>
        <begin position="8"/>
        <end position="111"/>
    </location>
</feature>
<sequence>LTKWVARENRSRNRYGDMVPYDQSLVLLGRPWSTAISHPEPQITVGEAGQSYINASYVRRPEYGSRGEALMALITSLPEYIATQDPRENTVADFLTMVLEQRCPLIIMLSE</sequence>
<dbReference type="Pfam" id="PF00102">
    <property type="entry name" value="Y_phosphatase"/>
    <property type="match status" value="1"/>
</dbReference>
<evidence type="ECO:0000259" key="1">
    <source>
        <dbReference type="PROSITE" id="PS50055"/>
    </source>
</evidence>
<dbReference type="InterPro" id="IPR029021">
    <property type="entry name" value="Prot-tyrosine_phosphatase-like"/>
</dbReference>
<proteinExistence type="predicted"/>
<dbReference type="PANTHER" id="PTHR19134:SF449">
    <property type="entry name" value="TYROSINE-PROTEIN PHOSPHATASE 1"/>
    <property type="match status" value="1"/>
</dbReference>
<organism evidence="2">
    <name type="scientific">Taenia asiatica</name>
    <name type="common">Asian tapeworm</name>
    <dbReference type="NCBI Taxonomy" id="60517"/>
    <lineage>
        <taxon>Eukaryota</taxon>
        <taxon>Metazoa</taxon>
        <taxon>Spiralia</taxon>
        <taxon>Lophotrochozoa</taxon>
        <taxon>Platyhelminthes</taxon>
        <taxon>Cestoda</taxon>
        <taxon>Eucestoda</taxon>
        <taxon>Cyclophyllidea</taxon>
        <taxon>Taeniidae</taxon>
        <taxon>Taenia</taxon>
    </lineage>
</organism>
<dbReference type="PANTHER" id="PTHR19134">
    <property type="entry name" value="RECEPTOR-TYPE TYROSINE-PROTEIN PHOSPHATASE"/>
    <property type="match status" value="1"/>
</dbReference>
<dbReference type="WBParaSite" id="TASK_0000283901-mRNA-1">
    <property type="protein sequence ID" value="TASK_0000283901-mRNA-1"/>
    <property type="gene ID" value="TASK_0000283901"/>
</dbReference>